<feature type="non-terminal residue" evidence="2">
    <location>
        <position position="1"/>
    </location>
</feature>
<name>A0A401NZW2_SCYTO</name>
<gene>
    <name evidence="2" type="ORF">scyTo_0004964</name>
</gene>
<dbReference type="Gene3D" id="2.60.40.10">
    <property type="entry name" value="Immunoglobulins"/>
    <property type="match status" value="1"/>
</dbReference>
<proteinExistence type="predicted"/>
<evidence type="ECO:0000313" key="3">
    <source>
        <dbReference type="Proteomes" id="UP000288216"/>
    </source>
</evidence>
<evidence type="ECO:0000313" key="2">
    <source>
        <dbReference type="EMBL" id="GCB66394.1"/>
    </source>
</evidence>
<sequence>SEAAETINCNPIWRRVGDNVTIPCSYPTRSDQNGYLDIEWAIRNANKSDQVILTHAGGKVYVTPGWQQRISFASENVNEGDASLYFNSLDGNDSGIYNCKVKIGGRIEQKTCKLTVQVQDIQSTSTVTPTTTVTQHIETEQLTTELNNTMLPTNTPGSSPHLLHFIVPGILGFSVLLTLSAKYLQHKIYSSQAPVNTMQRSEDFIPQDYLQCNAAQTPNENIIYSSVCTARQDTVNSTAQAQDQDIIYSKVRNHRAIQNYNEIIPCTPKQNSKASPLSDRVINYDQDIVYAKLQNPNMASV</sequence>
<dbReference type="InterPro" id="IPR036179">
    <property type="entry name" value="Ig-like_dom_sf"/>
</dbReference>
<dbReference type="SMART" id="SM00409">
    <property type="entry name" value="IG"/>
    <property type="match status" value="1"/>
</dbReference>
<dbReference type="OrthoDB" id="434099at2759"/>
<feature type="domain" description="Ig-like" evidence="1">
    <location>
        <begin position="17"/>
        <end position="115"/>
    </location>
</feature>
<dbReference type="AlphaFoldDB" id="A0A401NZW2"/>
<dbReference type="InterPro" id="IPR003599">
    <property type="entry name" value="Ig_sub"/>
</dbReference>
<dbReference type="Pfam" id="PF07686">
    <property type="entry name" value="V-set"/>
    <property type="match status" value="1"/>
</dbReference>
<dbReference type="PROSITE" id="PS50835">
    <property type="entry name" value="IG_LIKE"/>
    <property type="match status" value="1"/>
</dbReference>
<dbReference type="SUPFAM" id="SSF48726">
    <property type="entry name" value="Immunoglobulin"/>
    <property type="match status" value="1"/>
</dbReference>
<dbReference type="PANTHER" id="PTHR44468">
    <property type="entry name" value="COXSACKIEVIRUS AND ADENOVIRUS RECEPTOR-RELATED"/>
    <property type="match status" value="1"/>
</dbReference>
<dbReference type="Proteomes" id="UP000288216">
    <property type="component" value="Unassembled WGS sequence"/>
</dbReference>
<dbReference type="InterPro" id="IPR013783">
    <property type="entry name" value="Ig-like_fold"/>
</dbReference>
<keyword evidence="3" id="KW-1185">Reference proteome</keyword>
<comment type="caution">
    <text evidence="2">The sequence shown here is derived from an EMBL/GenBank/DDBJ whole genome shotgun (WGS) entry which is preliminary data.</text>
</comment>
<reference evidence="2 3" key="1">
    <citation type="journal article" date="2018" name="Nat. Ecol. Evol.">
        <title>Shark genomes provide insights into elasmobranch evolution and the origin of vertebrates.</title>
        <authorList>
            <person name="Hara Y"/>
            <person name="Yamaguchi K"/>
            <person name="Onimaru K"/>
            <person name="Kadota M"/>
            <person name="Koyanagi M"/>
            <person name="Keeley SD"/>
            <person name="Tatsumi K"/>
            <person name="Tanaka K"/>
            <person name="Motone F"/>
            <person name="Kageyama Y"/>
            <person name="Nozu R"/>
            <person name="Adachi N"/>
            <person name="Nishimura O"/>
            <person name="Nakagawa R"/>
            <person name="Tanegashima C"/>
            <person name="Kiyatake I"/>
            <person name="Matsumoto R"/>
            <person name="Murakumo K"/>
            <person name="Nishida K"/>
            <person name="Terakita A"/>
            <person name="Kuratani S"/>
            <person name="Sato K"/>
            <person name="Hyodo S Kuraku.S."/>
        </authorList>
    </citation>
    <scope>NUCLEOTIDE SEQUENCE [LARGE SCALE GENOMIC DNA]</scope>
</reference>
<dbReference type="InterPro" id="IPR007110">
    <property type="entry name" value="Ig-like_dom"/>
</dbReference>
<dbReference type="InterPro" id="IPR052307">
    <property type="entry name" value="EJ_Adhesion_Regulator"/>
</dbReference>
<dbReference type="InterPro" id="IPR013106">
    <property type="entry name" value="Ig_V-set"/>
</dbReference>
<accession>A0A401NZW2</accession>
<dbReference type="EMBL" id="BFAA01001499">
    <property type="protein sequence ID" value="GCB66394.1"/>
    <property type="molecule type" value="Genomic_DNA"/>
</dbReference>
<protein>
    <recommendedName>
        <fullName evidence="1">Ig-like domain-containing protein</fullName>
    </recommendedName>
</protein>
<organism evidence="2 3">
    <name type="scientific">Scyliorhinus torazame</name>
    <name type="common">Cloudy catshark</name>
    <name type="synonym">Catulus torazame</name>
    <dbReference type="NCBI Taxonomy" id="75743"/>
    <lineage>
        <taxon>Eukaryota</taxon>
        <taxon>Metazoa</taxon>
        <taxon>Chordata</taxon>
        <taxon>Craniata</taxon>
        <taxon>Vertebrata</taxon>
        <taxon>Chondrichthyes</taxon>
        <taxon>Elasmobranchii</taxon>
        <taxon>Galeomorphii</taxon>
        <taxon>Galeoidea</taxon>
        <taxon>Carcharhiniformes</taxon>
        <taxon>Scyliorhinidae</taxon>
        <taxon>Scyliorhinus</taxon>
    </lineage>
</organism>
<dbReference type="STRING" id="75743.A0A401NZW2"/>
<evidence type="ECO:0000259" key="1">
    <source>
        <dbReference type="PROSITE" id="PS50835"/>
    </source>
</evidence>